<evidence type="ECO:0000313" key="2">
    <source>
        <dbReference type="Proteomes" id="UP001153331"/>
    </source>
</evidence>
<protein>
    <submittedName>
        <fullName evidence="1">Uncharacterized protein</fullName>
    </submittedName>
</protein>
<dbReference type="Proteomes" id="UP001153331">
    <property type="component" value="Unassembled WGS sequence"/>
</dbReference>
<accession>A0ACC2I8C1</accession>
<name>A0ACC2I8C1_9PLEO</name>
<dbReference type="EMBL" id="JAPHNI010000416">
    <property type="protein sequence ID" value="KAJ8111322.1"/>
    <property type="molecule type" value="Genomic_DNA"/>
</dbReference>
<sequence>MAEIHPKPTHEHVEMADSIAERDVKHATPTTDDDDRLAQLGHVQELQRNYSIWSLGSLCLCLMATWEALSTVIATALTTGGAPCLFFNLLISVICTIAIACSLGEIASIYPTAGGQYHWVAALSPPSSRATAAWVTGWINIGGQIVLTASAAFAAGLQLQALIVLNNDSYVPARWQGLLFYWAILLYAAALNIWGSKMLPTANLVSGVLHITGFLAILITLGVMAPKNSASFVFKEVSNSSGWSNDGISWLVGLLSSVYPLLGYDAACHLAEEMPHASRNVPIAMIGSVTVNGILGIGYCIMLLFSTGTLDVLLATPTGFPFMQIFLDATRSAAGATIMSLVITLIAIAATVGGITSTSRTVWAFARDKAVPFDRYFARVNPSSHIPVRAIVLITVLQMLLGFIYLGNSTAFNAILSMAILAGGERVRVLQDAQGAGSGAESAVVRVARAGGCVLDVSDVHAGFVAEYELLDRGHGSSRSLLLTVSRVASERDTHDRMCSVHFASRRVSEKCHNKVNTSENNKIVKEQVQLLSTTQPNSDRAASPSSLTAVTACLVCAASWV</sequence>
<organism evidence="1 2">
    <name type="scientific">Boeremia exigua</name>
    <dbReference type="NCBI Taxonomy" id="749465"/>
    <lineage>
        <taxon>Eukaryota</taxon>
        <taxon>Fungi</taxon>
        <taxon>Dikarya</taxon>
        <taxon>Ascomycota</taxon>
        <taxon>Pezizomycotina</taxon>
        <taxon>Dothideomycetes</taxon>
        <taxon>Pleosporomycetidae</taxon>
        <taxon>Pleosporales</taxon>
        <taxon>Pleosporineae</taxon>
        <taxon>Didymellaceae</taxon>
        <taxon>Boeremia</taxon>
    </lineage>
</organism>
<keyword evidence="2" id="KW-1185">Reference proteome</keyword>
<reference evidence="1" key="1">
    <citation type="submission" date="2022-11" db="EMBL/GenBank/DDBJ databases">
        <title>Genome Sequence of Boeremia exigua.</title>
        <authorList>
            <person name="Buettner E."/>
        </authorList>
    </citation>
    <scope>NUCLEOTIDE SEQUENCE</scope>
    <source>
        <strain evidence="1">CU02</strain>
    </source>
</reference>
<proteinExistence type="predicted"/>
<comment type="caution">
    <text evidence="1">The sequence shown here is derived from an EMBL/GenBank/DDBJ whole genome shotgun (WGS) entry which is preliminary data.</text>
</comment>
<gene>
    <name evidence="1" type="ORF">OPT61_g6053</name>
</gene>
<evidence type="ECO:0000313" key="1">
    <source>
        <dbReference type="EMBL" id="KAJ8111322.1"/>
    </source>
</evidence>